<feature type="region of interest" description="Disordered" evidence="1">
    <location>
        <begin position="52"/>
        <end position="76"/>
    </location>
</feature>
<accession>A0A167MN64</accession>
<organism evidence="2 3">
    <name type="scientific">Phycomyces blakesleeanus (strain ATCC 8743b / DSM 1359 / FGSC 10004 / NBRC 33097 / NRRL 1555)</name>
    <dbReference type="NCBI Taxonomy" id="763407"/>
    <lineage>
        <taxon>Eukaryota</taxon>
        <taxon>Fungi</taxon>
        <taxon>Fungi incertae sedis</taxon>
        <taxon>Mucoromycota</taxon>
        <taxon>Mucoromycotina</taxon>
        <taxon>Mucoromycetes</taxon>
        <taxon>Mucorales</taxon>
        <taxon>Phycomycetaceae</taxon>
        <taxon>Phycomyces</taxon>
    </lineage>
</organism>
<dbReference type="PANTHER" id="PTHR31912">
    <property type="entry name" value="IP13529P"/>
    <property type="match status" value="1"/>
</dbReference>
<dbReference type="EMBL" id="KV440981">
    <property type="protein sequence ID" value="OAD73339.1"/>
    <property type="molecule type" value="Genomic_DNA"/>
</dbReference>
<dbReference type="GeneID" id="28996826"/>
<gene>
    <name evidence="2" type="ORF">PHYBLDRAFT_168696</name>
</gene>
<evidence type="ECO:0000313" key="2">
    <source>
        <dbReference type="EMBL" id="OAD73339.1"/>
    </source>
</evidence>
<dbReference type="RefSeq" id="XP_018291379.1">
    <property type="nucleotide sequence ID" value="XM_018435920.1"/>
</dbReference>
<protein>
    <recommendedName>
        <fullName evidence="4">C2H2-type zinc finger transcription factor</fullName>
    </recommendedName>
</protein>
<feature type="region of interest" description="Disordered" evidence="1">
    <location>
        <begin position="92"/>
        <end position="111"/>
    </location>
</feature>
<evidence type="ECO:0000313" key="3">
    <source>
        <dbReference type="Proteomes" id="UP000077315"/>
    </source>
</evidence>
<dbReference type="InParanoid" id="A0A167MN64"/>
<dbReference type="AlphaFoldDB" id="A0A167MN64"/>
<dbReference type="Proteomes" id="UP000077315">
    <property type="component" value="Unassembled WGS sequence"/>
</dbReference>
<evidence type="ECO:0000256" key="1">
    <source>
        <dbReference type="SAM" id="MobiDB-lite"/>
    </source>
</evidence>
<reference evidence="3" key="1">
    <citation type="submission" date="2015-06" db="EMBL/GenBank/DDBJ databases">
        <title>Expansion of signal transduction pathways in fungi by whole-genome duplication.</title>
        <authorList>
            <consortium name="DOE Joint Genome Institute"/>
            <person name="Corrochano L.M."/>
            <person name="Kuo A."/>
            <person name="Marcet-Houben M."/>
            <person name="Polaino S."/>
            <person name="Salamov A."/>
            <person name="Villalobos J.M."/>
            <person name="Alvarez M.I."/>
            <person name="Avalos J."/>
            <person name="Benito E.P."/>
            <person name="Benoit I."/>
            <person name="Burger G."/>
            <person name="Camino L.P."/>
            <person name="Canovas D."/>
            <person name="Cerda-Olmedo E."/>
            <person name="Cheng J.-F."/>
            <person name="Dominguez A."/>
            <person name="Elias M."/>
            <person name="Eslava A.P."/>
            <person name="Glaser F."/>
            <person name="Grimwood J."/>
            <person name="Gutierrez G."/>
            <person name="Heitman J."/>
            <person name="Henrissat B."/>
            <person name="Iturriaga E.A."/>
            <person name="Lang B.F."/>
            <person name="Lavin J.L."/>
            <person name="Lee S."/>
            <person name="Li W."/>
            <person name="Lindquist E."/>
            <person name="Lopez-Garcia S."/>
            <person name="Luque E.M."/>
            <person name="Marcos A.T."/>
            <person name="Martin J."/>
            <person name="McCluskey K."/>
            <person name="Medina H.R."/>
            <person name="Miralles-Duran A."/>
            <person name="Miyazaki A."/>
            <person name="Munoz-Torres E."/>
            <person name="Oguiza J.A."/>
            <person name="Ohm R."/>
            <person name="Olmedo M."/>
            <person name="Orejas M."/>
            <person name="Ortiz-Castellanos L."/>
            <person name="Pisabarro A.G."/>
            <person name="Rodriguez-Romero J."/>
            <person name="Ruiz-Herrera J."/>
            <person name="Ruiz-Vazquez R."/>
            <person name="Sanz C."/>
            <person name="Schackwitz W."/>
            <person name="Schmutz J."/>
            <person name="Shahriari M."/>
            <person name="Shelest E."/>
            <person name="Silva-Franco F."/>
            <person name="Soanes D."/>
            <person name="Syed K."/>
            <person name="Tagua V.G."/>
            <person name="Talbot N.J."/>
            <person name="Thon M."/>
            <person name="De vries R.P."/>
            <person name="Wiebenga A."/>
            <person name="Yadav J.S."/>
            <person name="Braun E.L."/>
            <person name="Baker S."/>
            <person name="Garre V."/>
            <person name="Horwitz B."/>
            <person name="Torres-Martinez S."/>
            <person name="Idnurm A."/>
            <person name="Herrera-Estrella A."/>
            <person name="Gabaldon T."/>
            <person name="Grigoriev I.V."/>
        </authorList>
    </citation>
    <scope>NUCLEOTIDE SEQUENCE [LARGE SCALE GENOMIC DNA]</scope>
    <source>
        <strain evidence="3">NRRL 1555(-)</strain>
    </source>
</reference>
<feature type="compositionally biased region" description="Polar residues" evidence="1">
    <location>
        <begin position="52"/>
        <end position="68"/>
    </location>
</feature>
<keyword evidence="3" id="KW-1185">Reference proteome</keyword>
<dbReference type="VEuPathDB" id="FungiDB:PHYBLDRAFT_168696"/>
<sequence length="947" mass="108533">MNKPRTTLNVNTHLAHFVRRPLKITGILKDICKDAITETVADDMSIVQETEYQDIQTSNSPKNPLTPSESVEEESDVDNEYYNSILNYDECEESDDGSRVDNSDFDVEENTEPNAGIPLFNHILNNMSAFADNNESSIDEEDEFQSEVFNSTAWNRFTPNTHPYKDIQTMILLALVDGDNDMISRRMLKKILFTINLLLKIHEEAIRKDISFKLPRLDALWNYQTRKGSNIPIFKSKSLDVTLSDSTKVTAFLNLPSEHIKLLAADPIKSKSIFSLPDRTPNQSVCLQQGEKWRTNTYFQQPMFTYNNVDFWSGDIILLKDCSPNIRFLVESFHTMDISNVFSRGYIVRTPKDGCSIGIEINHADINIESFLSVDTTPLNTSLCCSISPDTIISLIPTHHKLLEEEHFLKRLICDGTDQENNRRKYYKVKIAPVILFSDDTSGNTSKQFNTYESWSMKSIPKKKGANAASLLPEIVDDLKKLENGVVMFSAKDNAYILVVPPLLWIEADTFCHSELCGLGAPNSTYPCRKCYIKLQSRIPKHSTRTKDHYIQAASTPDRDTVIPDIPYFDDKNTAEELSFKNKSTDKLLELKAYDQSKDTSAEILHYILLGIAKYLITDLVKVVLNKNKKELEELFYYIKDYKNSRGISRAFTRSLTHACSFLGRDFKVLIQILPVILAIKFADTEVLQEITPLFVRLGRLCSLVFVRFIDSQYETYISEVDSAVRSLIEALHKYDTNCKHKKHAFYTSKPKVHLLTHLLEDLRRFGPALNYETEKGEQFNKHIREHLFHTNRMNTSKDICLKFGKNGLRETHGKAIAEYMQQNSDGKFHETLLGGSREFADNNGTGLTPGRILKDNTFALFRQSNGHIIIGMVLFSKVYHLYIEYLSAHAVNNNYRLALKYADDIYMPLDELKVVCLLDMHLKVGCKYVVNLNKFGSYWSFLYSFY</sequence>
<dbReference type="OrthoDB" id="2262863at2759"/>
<dbReference type="PANTHER" id="PTHR31912:SF34">
    <property type="entry name" value="NOTOCHORD-RELATED PROTEIN"/>
    <property type="match status" value="1"/>
</dbReference>
<proteinExistence type="predicted"/>
<evidence type="ECO:0008006" key="4">
    <source>
        <dbReference type="Google" id="ProtNLM"/>
    </source>
</evidence>
<name>A0A167MN64_PHYB8</name>